<organism evidence="1 2">
    <name type="scientific">Hygrophoropsis aurantiaca</name>
    <dbReference type="NCBI Taxonomy" id="72124"/>
    <lineage>
        <taxon>Eukaryota</taxon>
        <taxon>Fungi</taxon>
        <taxon>Dikarya</taxon>
        <taxon>Basidiomycota</taxon>
        <taxon>Agaricomycotina</taxon>
        <taxon>Agaricomycetes</taxon>
        <taxon>Agaricomycetidae</taxon>
        <taxon>Boletales</taxon>
        <taxon>Coniophorineae</taxon>
        <taxon>Hygrophoropsidaceae</taxon>
        <taxon>Hygrophoropsis</taxon>
    </lineage>
</organism>
<comment type="caution">
    <text evidence="1">The sequence shown here is derived from an EMBL/GenBank/DDBJ whole genome shotgun (WGS) entry which is preliminary data.</text>
</comment>
<name>A0ACB8AP85_9AGAM</name>
<keyword evidence="2" id="KW-1185">Reference proteome</keyword>
<dbReference type="EMBL" id="MU267604">
    <property type="protein sequence ID" value="KAH7915100.1"/>
    <property type="molecule type" value="Genomic_DNA"/>
</dbReference>
<dbReference type="Proteomes" id="UP000790377">
    <property type="component" value="Unassembled WGS sequence"/>
</dbReference>
<reference evidence="1" key="1">
    <citation type="journal article" date="2021" name="New Phytol.">
        <title>Evolutionary innovations through gain and loss of genes in the ectomycorrhizal Boletales.</title>
        <authorList>
            <person name="Wu G."/>
            <person name="Miyauchi S."/>
            <person name="Morin E."/>
            <person name="Kuo A."/>
            <person name="Drula E."/>
            <person name="Varga T."/>
            <person name="Kohler A."/>
            <person name="Feng B."/>
            <person name="Cao Y."/>
            <person name="Lipzen A."/>
            <person name="Daum C."/>
            <person name="Hundley H."/>
            <person name="Pangilinan J."/>
            <person name="Johnson J."/>
            <person name="Barry K."/>
            <person name="LaButti K."/>
            <person name="Ng V."/>
            <person name="Ahrendt S."/>
            <person name="Min B."/>
            <person name="Choi I.G."/>
            <person name="Park H."/>
            <person name="Plett J.M."/>
            <person name="Magnuson J."/>
            <person name="Spatafora J.W."/>
            <person name="Nagy L.G."/>
            <person name="Henrissat B."/>
            <person name="Grigoriev I.V."/>
            <person name="Yang Z.L."/>
            <person name="Xu J."/>
            <person name="Martin F.M."/>
        </authorList>
    </citation>
    <scope>NUCLEOTIDE SEQUENCE</scope>
    <source>
        <strain evidence="1">ATCC 28755</strain>
    </source>
</reference>
<evidence type="ECO:0000313" key="1">
    <source>
        <dbReference type="EMBL" id="KAH7915100.1"/>
    </source>
</evidence>
<gene>
    <name evidence="1" type="ORF">BJ138DRAFT_200327</name>
</gene>
<accession>A0ACB8AP85</accession>
<evidence type="ECO:0000313" key="2">
    <source>
        <dbReference type="Proteomes" id="UP000790377"/>
    </source>
</evidence>
<sequence>SETLCDIINYLPIGSILALRQVSKYLNQVTHDRPIWAHAYRTSSLVRPPGPFTWQTAQILESNLIQSAQLSLNWAPNPDAKPIRSRTTNLGSHRAPFGLICGRWLVVIKDPVGIVCYDLDRTENLSAEEPYSILCETPDNDTVIRTFKCESVPASERSGTEDRNPLAFLVMAENNDATPNSIRRTLYSVNLSEESPPGLTVVLQTNTESLDCQLTVGLKYVAVYDHAVKPNAILLDLETYQQYELPETVPKSDEGHPMFLQHIIISSTHVLVFWVDSHPFFPNSITGSRIEAYITPPPQGSNFAALAGQALCSAPITLHLSHEDTMTAGFGYCSLLRDSKINQLTDTIDIPLAAYSTDSKAIHALRVKLSPRLQGIGSITLDTSVSDPCVLPLMSFWVVRFSSSFNGSTRGIATTSMIPLHTGWSMRVAAFVLDDEDKANTRTAVDQDMRFFRELELDCFAEVMGFDANRGRIVTRESDMNSPFCATATVFDFI</sequence>
<feature type="non-terminal residue" evidence="1">
    <location>
        <position position="1"/>
    </location>
</feature>
<protein>
    <submittedName>
        <fullName evidence="1">Uncharacterized protein</fullName>
    </submittedName>
</protein>
<proteinExistence type="predicted"/>